<dbReference type="Proteomes" id="UP000275078">
    <property type="component" value="Unassembled WGS sequence"/>
</dbReference>
<dbReference type="EMBL" id="ML119780">
    <property type="protein sequence ID" value="RPA74790.1"/>
    <property type="molecule type" value="Genomic_DNA"/>
</dbReference>
<evidence type="ECO:0000256" key="1">
    <source>
        <dbReference type="SAM" id="SignalP"/>
    </source>
</evidence>
<organism evidence="2 3">
    <name type="scientific">Ascobolus immersus RN42</name>
    <dbReference type="NCBI Taxonomy" id="1160509"/>
    <lineage>
        <taxon>Eukaryota</taxon>
        <taxon>Fungi</taxon>
        <taxon>Dikarya</taxon>
        <taxon>Ascomycota</taxon>
        <taxon>Pezizomycotina</taxon>
        <taxon>Pezizomycetes</taxon>
        <taxon>Pezizales</taxon>
        <taxon>Ascobolaceae</taxon>
        <taxon>Ascobolus</taxon>
    </lineage>
</organism>
<protein>
    <recommendedName>
        <fullName evidence="4">CBM-cenC domain-containing protein</fullName>
    </recommendedName>
</protein>
<proteinExistence type="predicted"/>
<feature type="chain" id="PRO_5018261269" description="CBM-cenC domain-containing protein" evidence="1">
    <location>
        <begin position="20"/>
        <end position="374"/>
    </location>
</feature>
<evidence type="ECO:0000313" key="2">
    <source>
        <dbReference type="EMBL" id="RPA74790.1"/>
    </source>
</evidence>
<dbReference type="AlphaFoldDB" id="A0A3N4HSL5"/>
<evidence type="ECO:0008006" key="4">
    <source>
        <dbReference type="Google" id="ProtNLM"/>
    </source>
</evidence>
<sequence>MKLSILLTILPLFLAEASANAIFARQAVCSTKTVTKTATRTATKTNTKLVTNTKMITNTKLITKTNTKTLTKSATKTITTTKPAVTKSVVSTVTSIALQTTTEKVKVIKIKEKTKTKTATVTAPAEVVTSTVTASPEAVTVTEKAISTLVPPQNTSTADPVTVTKTVTSVSMHFEQSVSVSVSTVFQTLTDIVTRVATATVTVTQTPTAAPTPTCPTQAITDPGFDHTWPVDSWTASEPVLMSAYRPAGMCGRSNVGNNDCYHFYGEWGLNKASSLKLSTEATYCAGKTYRLSFWTKTKDFPADCTIRAVSRGPAGETVIGTATQSKDVIDQYKQAGPWNFQAKSEKETLSLEISCISNHYRWLALDDIVVEKI</sequence>
<reference evidence="2 3" key="1">
    <citation type="journal article" date="2018" name="Nat. Ecol. Evol.">
        <title>Pezizomycetes genomes reveal the molecular basis of ectomycorrhizal truffle lifestyle.</title>
        <authorList>
            <person name="Murat C."/>
            <person name="Payen T."/>
            <person name="Noel B."/>
            <person name="Kuo A."/>
            <person name="Morin E."/>
            <person name="Chen J."/>
            <person name="Kohler A."/>
            <person name="Krizsan K."/>
            <person name="Balestrini R."/>
            <person name="Da Silva C."/>
            <person name="Montanini B."/>
            <person name="Hainaut M."/>
            <person name="Levati E."/>
            <person name="Barry K.W."/>
            <person name="Belfiori B."/>
            <person name="Cichocki N."/>
            <person name="Clum A."/>
            <person name="Dockter R.B."/>
            <person name="Fauchery L."/>
            <person name="Guy J."/>
            <person name="Iotti M."/>
            <person name="Le Tacon F."/>
            <person name="Lindquist E.A."/>
            <person name="Lipzen A."/>
            <person name="Malagnac F."/>
            <person name="Mello A."/>
            <person name="Molinier V."/>
            <person name="Miyauchi S."/>
            <person name="Poulain J."/>
            <person name="Riccioni C."/>
            <person name="Rubini A."/>
            <person name="Sitrit Y."/>
            <person name="Splivallo R."/>
            <person name="Traeger S."/>
            <person name="Wang M."/>
            <person name="Zifcakova L."/>
            <person name="Wipf D."/>
            <person name="Zambonelli A."/>
            <person name="Paolocci F."/>
            <person name="Nowrousian M."/>
            <person name="Ottonello S."/>
            <person name="Baldrian P."/>
            <person name="Spatafora J.W."/>
            <person name="Henrissat B."/>
            <person name="Nagy L.G."/>
            <person name="Aury J.M."/>
            <person name="Wincker P."/>
            <person name="Grigoriev I.V."/>
            <person name="Bonfante P."/>
            <person name="Martin F.M."/>
        </authorList>
    </citation>
    <scope>NUCLEOTIDE SEQUENCE [LARGE SCALE GENOMIC DNA]</scope>
    <source>
        <strain evidence="2 3">RN42</strain>
    </source>
</reference>
<keyword evidence="3" id="KW-1185">Reference proteome</keyword>
<accession>A0A3N4HSL5</accession>
<feature type="signal peptide" evidence="1">
    <location>
        <begin position="1"/>
        <end position="19"/>
    </location>
</feature>
<keyword evidence="1" id="KW-0732">Signal</keyword>
<evidence type="ECO:0000313" key="3">
    <source>
        <dbReference type="Proteomes" id="UP000275078"/>
    </source>
</evidence>
<name>A0A3N4HSL5_ASCIM</name>
<gene>
    <name evidence="2" type="ORF">BJ508DRAFT_380410</name>
</gene>